<dbReference type="Proteomes" id="UP000199035">
    <property type="component" value="Unassembled WGS sequence"/>
</dbReference>
<protein>
    <submittedName>
        <fullName evidence="3">Uncharacterized protein</fullName>
    </submittedName>
</protein>
<dbReference type="EMBL" id="FNPK01000018">
    <property type="protein sequence ID" value="SDY64633.1"/>
    <property type="molecule type" value="Genomic_DNA"/>
</dbReference>
<feature type="chain" id="PRO_5011569973" evidence="2">
    <location>
        <begin position="20"/>
        <end position="260"/>
    </location>
</feature>
<feature type="compositionally biased region" description="Polar residues" evidence="1">
    <location>
        <begin position="239"/>
        <end position="252"/>
    </location>
</feature>
<name>A0A1H3LJS0_9GAMM</name>
<keyword evidence="2" id="KW-0732">Signal</keyword>
<evidence type="ECO:0000256" key="2">
    <source>
        <dbReference type="SAM" id="SignalP"/>
    </source>
</evidence>
<keyword evidence="4" id="KW-1185">Reference proteome</keyword>
<feature type="signal peptide" evidence="2">
    <location>
        <begin position="1"/>
        <end position="19"/>
    </location>
</feature>
<organism evidence="3 4">
    <name type="scientific">Acinetobacter kyonggiensis</name>
    <dbReference type="NCBI Taxonomy" id="595670"/>
    <lineage>
        <taxon>Bacteria</taxon>
        <taxon>Pseudomonadati</taxon>
        <taxon>Pseudomonadota</taxon>
        <taxon>Gammaproteobacteria</taxon>
        <taxon>Moraxellales</taxon>
        <taxon>Moraxellaceae</taxon>
        <taxon>Acinetobacter</taxon>
    </lineage>
</organism>
<evidence type="ECO:0000313" key="4">
    <source>
        <dbReference type="Proteomes" id="UP000199035"/>
    </source>
</evidence>
<sequence length="260" mass="29432">MKNILFACCFMAFSSAAFAQEIKGISTTLAAPLDILAFKKAQFSQQEQNQLCAQVKELCQHRDQWRSLKTPDQRLWLLSGADIAQFSSSTTGLKLLKQWHIDISSQEDGTSTGQFLFPKLFPMAQNRYAIAVIDTFSEMYSGGGAGIERASFYELKDSGNTHAFIKNYPFSLNRMIRACFSEQDYESSKGNCHDEDALSLDIRPIKPMLWQFRYRYHLSVSPASDSGEKSYQGSRNLNIDLNKAPQQPNIPETWNYAGME</sequence>
<accession>A0A1H3LJS0</accession>
<proteinExistence type="predicted"/>
<evidence type="ECO:0000313" key="3">
    <source>
        <dbReference type="EMBL" id="SDY64633.1"/>
    </source>
</evidence>
<feature type="region of interest" description="Disordered" evidence="1">
    <location>
        <begin position="239"/>
        <end position="260"/>
    </location>
</feature>
<reference evidence="4" key="1">
    <citation type="submission" date="2016-10" db="EMBL/GenBank/DDBJ databases">
        <authorList>
            <person name="Varghese N."/>
            <person name="Submissions S."/>
        </authorList>
    </citation>
    <scope>NUCLEOTIDE SEQUENCE [LARGE SCALE GENOMIC DNA]</scope>
    <source>
        <strain evidence="4">ANC 5109</strain>
    </source>
</reference>
<evidence type="ECO:0000256" key="1">
    <source>
        <dbReference type="SAM" id="MobiDB-lite"/>
    </source>
</evidence>
<dbReference type="AlphaFoldDB" id="A0A1H3LJS0"/>
<gene>
    <name evidence="3" type="ORF">SAMN05421643_11847</name>
</gene>